<protein>
    <submittedName>
        <fullName evidence="1">Uncharacterized protein</fullName>
    </submittedName>
</protein>
<comment type="caution">
    <text evidence="1">The sequence shown here is derived from an EMBL/GenBank/DDBJ whole genome shotgun (WGS) entry which is preliminary data.</text>
</comment>
<evidence type="ECO:0000313" key="1">
    <source>
        <dbReference type="EMBL" id="KAJ7617558.1"/>
    </source>
</evidence>
<dbReference type="Proteomes" id="UP001221757">
    <property type="component" value="Unassembled WGS sequence"/>
</dbReference>
<dbReference type="EMBL" id="JARKIE010000776">
    <property type="protein sequence ID" value="KAJ7617558.1"/>
    <property type="molecule type" value="Genomic_DNA"/>
</dbReference>
<evidence type="ECO:0000313" key="2">
    <source>
        <dbReference type="Proteomes" id="UP001221757"/>
    </source>
</evidence>
<organism evidence="1 2">
    <name type="scientific">Mycena rosella</name>
    <name type="common">Pink bonnet</name>
    <name type="synonym">Agaricus rosellus</name>
    <dbReference type="NCBI Taxonomy" id="1033263"/>
    <lineage>
        <taxon>Eukaryota</taxon>
        <taxon>Fungi</taxon>
        <taxon>Dikarya</taxon>
        <taxon>Basidiomycota</taxon>
        <taxon>Agaricomycotina</taxon>
        <taxon>Agaricomycetes</taxon>
        <taxon>Agaricomycetidae</taxon>
        <taxon>Agaricales</taxon>
        <taxon>Marasmiineae</taxon>
        <taxon>Mycenaceae</taxon>
        <taxon>Mycena</taxon>
    </lineage>
</organism>
<keyword evidence="2" id="KW-1185">Reference proteome</keyword>
<dbReference type="AlphaFoldDB" id="A0AAD7BCV8"/>
<proteinExistence type="predicted"/>
<reference evidence="1" key="1">
    <citation type="submission" date="2023-03" db="EMBL/GenBank/DDBJ databases">
        <title>Massive genome expansion in bonnet fungi (Mycena s.s.) driven by repeated elements and novel gene families across ecological guilds.</title>
        <authorList>
            <consortium name="Lawrence Berkeley National Laboratory"/>
            <person name="Harder C.B."/>
            <person name="Miyauchi S."/>
            <person name="Viragh M."/>
            <person name="Kuo A."/>
            <person name="Thoen E."/>
            <person name="Andreopoulos B."/>
            <person name="Lu D."/>
            <person name="Skrede I."/>
            <person name="Drula E."/>
            <person name="Henrissat B."/>
            <person name="Morin E."/>
            <person name="Kohler A."/>
            <person name="Barry K."/>
            <person name="LaButti K."/>
            <person name="Morin E."/>
            <person name="Salamov A."/>
            <person name="Lipzen A."/>
            <person name="Mereny Z."/>
            <person name="Hegedus B."/>
            <person name="Baldrian P."/>
            <person name="Stursova M."/>
            <person name="Weitz H."/>
            <person name="Taylor A."/>
            <person name="Grigoriev I.V."/>
            <person name="Nagy L.G."/>
            <person name="Martin F."/>
            <person name="Kauserud H."/>
        </authorList>
    </citation>
    <scope>NUCLEOTIDE SEQUENCE</scope>
    <source>
        <strain evidence="1">CBHHK067</strain>
    </source>
</reference>
<accession>A0AAD7BCV8</accession>
<sequence>MTSPDTLVDHLNPFLQRRRVEQLRNMQRRQQDTITSPLASPPRHFVLECPACPDPALPAQENPSSVPPNSIPALQQGEQFREMQSGERSHKIKSFLFQTKTAVNPAVLSYDIACTYGRQLQTARSIPDVDRSDLMFLDLPDLMDVSDSDSEERSSGVVKIRTK</sequence>
<gene>
    <name evidence="1" type="ORF">B0H17DRAFT_1220100</name>
</gene>
<name>A0AAD7BCV8_MYCRO</name>